<dbReference type="PANTHER" id="PTHR28008">
    <property type="entry name" value="DOMAIN PROTEIN, PUTATIVE (AFU_ORTHOLOGUE AFUA_3G10980)-RELATED"/>
    <property type="match status" value="1"/>
</dbReference>
<organism evidence="3 4">
    <name type="scientific">Candidatus Methanoperedens nitratireducens</name>
    <dbReference type="NCBI Taxonomy" id="1392998"/>
    <lineage>
        <taxon>Archaea</taxon>
        <taxon>Methanobacteriati</taxon>
        <taxon>Methanobacteriota</taxon>
        <taxon>Stenosarchaea group</taxon>
        <taxon>Methanomicrobia</taxon>
        <taxon>Methanosarcinales</taxon>
        <taxon>ANME-2 cluster</taxon>
        <taxon>Candidatus Methanoperedentaceae</taxon>
        <taxon>Candidatus Methanoperedens</taxon>
    </lineage>
</organism>
<dbReference type="Pfam" id="PF04892">
    <property type="entry name" value="VanZ"/>
    <property type="match status" value="1"/>
</dbReference>
<evidence type="ECO:0000313" key="4">
    <source>
        <dbReference type="Proteomes" id="UP000050360"/>
    </source>
</evidence>
<accession>A0A0P8A936</accession>
<evidence type="ECO:0000313" key="3">
    <source>
        <dbReference type="EMBL" id="KPQ44796.1"/>
    </source>
</evidence>
<feature type="transmembrane region" description="Helical" evidence="1">
    <location>
        <begin position="79"/>
        <end position="96"/>
    </location>
</feature>
<dbReference type="AlphaFoldDB" id="A0A0P8A936"/>
<keyword evidence="1" id="KW-1133">Transmembrane helix</keyword>
<evidence type="ECO:0000259" key="2">
    <source>
        <dbReference type="Pfam" id="PF04892"/>
    </source>
</evidence>
<name>A0A0P8A936_9EURY</name>
<evidence type="ECO:0000256" key="1">
    <source>
        <dbReference type="SAM" id="Phobius"/>
    </source>
</evidence>
<feature type="domain" description="VanZ-like" evidence="2">
    <location>
        <begin position="16"/>
        <end position="155"/>
    </location>
</feature>
<dbReference type="InterPro" id="IPR006976">
    <property type="entry name" value="VanZ-like"/>
</dbReference>
<sequence length="172" mass="19469">MKKNSLKNASIQFKVFLILSVLYAVLIFYFSSISSSDAESISGFLDIEFIRNIFRYLSSSDFNFLLSPFYIFYKQPDKLVHLILYAGFGILLCYTLKNSPNSTLHKHALLFAIIIGTVYGASDEFHQSFVPGRTASLWDLAADSTGVIMAQAVIFIKDKFCIRNRIFSISTK</sequence>
<keyword evidence="1" id="KW-0812">Transmembrane</keyword>
<feature type="transmembrane region" description="Helical" evidence="1">
    <location>
        <begin position="12"/>
        <end position="32"/>
    </location>
</feature>
<proteinExistence type="predicted"/>
<feature type="transmembrane region" description="Helical" evidence="1">
    <location>
        <begin position="108"/>
        <end position="125"/>
    </location>
</feature>
<reference evidence="3 4" key="1">
    <citation type="submission" date="2015-09" db="EMBL/GenBank/DDBJ databases">
        <title>A metagenomics-based metabolic model of nitrate-dependent anaerobic oxidation of methane by Methanoperedens-like archaea.</title>
        <authorList>
            <person name="Arshad A."/>
            <person name="Speth D.R."/>
            <person name="De Graaf R.M."/>
            <person name="Op Den Camp H.J."/>
            <person name="Jetten M.S."/>
            <person name="Welte C.U."/>
        </authorList>
    </citation>
    <scope>NUCLEOTIDE SEQUENCE [LARGE SCALE GENOMIC DNA]</scope>
</reference>
<dbReference type="Proteomes" id="UP000050360">
    <property type="component" value="Unassembled WGS sequence"/>
</dbReference>
<dbReference type="NCBIfam" id="NF037970">
    <property type="entry name" value="vanZ_1"/>
    <property type="match status" value="1"/>
</dbReference>
<gene>
    <name evidence="3" type="ORF">MPEBLZ_00618</name>
</gene>
<comment type="caution">
    <text evidence="3">The sequence shown here is derived from an EMBL/GenBank/DDBJ whole genome shotgun (WGS) entry which is preliminary data.</text>
</comment>
<dbReference type="PANTHER" id="PTHR28008:SF1">
    <property type="entry name" value="DOMAIN PROTEIN, PUTATIVE (AFU_ORTHOLOGUE AFUA_3G10980)-RELATED"/>
    <property type="match status" value="1"/>
</dbReference>
<dbReference type="EMBL" id="LKCM01000055">
    <property type="protein sequence ID" value="KPQ44796.1"/>
    <property type="molecule type" value="Genomic_DNA"/>
</dbReference>
<protein>
    <submittedName>
        <fullName evidence="3">VanZ like family protein</fullName>
    </submittedName>
</protein>
<feature type="transmembrane region" description="Helical" evidence="1">
    <location>
        <begin position="137"/>
        <end position="156"/>
    </location>
</feature>
<keyword evidence="1" id="KW-0472">Membrane</keyword>